<protein>
    <submittedName>
        <fullName evidence="7">CidA/LrgA family protein</fullName>
    </submittedName>
</protein>
<keyword evidence="5 6" id="KW-0472">Membrane</keyword>
<reference evidence="7 8" key="1">
    <citation type="submission" date="2022-08" db="EMBL/GenBank/DDBJ databases">
        <title>Reclassification of Massilia species as members of the genera Telluria, Duganella, Pseudoduganella, Mokoshia gen. nov. and Zemynaea gen. nov. using orthogonal and non-orthogonal genome-based approaches.</title>
        <authorList>
            <person name="Bowman J.P."/>
        </authorList>
    </citation>
    <scope>NUCLEOTIDE SEQUENCE [LARGE SCALE GENOMIC DNA]</scope>
    <source>
        <strain evidence="7 8">JCM 31606</strain>
    </source>
</reference>
<evidence type="ECO:0000256" key="5">
    <source>
        <dbReference type="ARBA" id="ARBA00023136"/>
    </source>
</evidence>
<evidence type="ECO:0000313" key="7">
    <source>
        <dbReference type="EMBL" id="MCS0657527.1"/>
    </source>
</evidence>
<comment type="subcellular location">
    <subcellularLocation>
        <location evidence="1">Cell membrane</location>
        <topology evidence="1">Multi-pass membrane protein</topology>
    </subcellularLocation>
</comment>
<feature type="transmembrane region" description="Helical" evidence="6">
    <location>
        <begin position="25"/>
        <end position="46"/>
    </location>
</feature>
<evidence type="ECO:0000256" key="4">
    <source>
        <dbReference type="ARBA" id="ARBA00022989"/>
    </source>
</evidence>
<keyword evidence="8" id="KW-1185">Reference proteome</keyword>
<keyword evidence="4 6" id="KW-1133">Transmembrane helix</keyword>
<dbReference type="PANTHER" id="PTHR33931:SF2">
    <property type="entry name" value="HOLIN-LIKE PROTEIN CIDA"/>
    <property type="match status" value="1"/>
</dbReference>
<keyword evidence="2" id="KW-1003">Cell membrane</keyword>
<accession>A0ABT2CU72</accession>
<dbReference type="RefSeq" id="WP_258810667.1">
    <property type="nucleotide sequence ID" value="NZ_JANUGU010000001.1"/>
</dbReference>
<evidence type="ECO:0000256" key="3">
    <source>
        <dbReference type="ARBA" id="ARBA00022692"/>
    </source>
</evidence>
<dbReference type="Pfam" id="PF03788">
    <property type="entry name" value="LrgA"/>
    <property type="match status" value="1"/>
</dbReference>
<feature type="transmembrane region" description="Helical" evidence="6">
    <location>
        <begin position="83"/>
        <end position="105"/>
    </location>
</feature>
<gene>
    <name evidence="7" type="ORF">NX778_05550</name>
</gene>
<keyword evidence="3 6" id="KW-0812">Transmembrane</keyword>
<organism evidence="7 8">
    <name type="scientific">Massilia terrae</name>
    <dbReference type="NCBI Taxonomy" id="1811224"/>
    <lineage>
        <taxon>Bacteria</taxon>
        <taxon>Pseudomonadati</taxon>
        <taxon>Pseudomonadota</taxon>
        <taxon>Betaproteobacteria</taxon>
        <taxon>Burkholderiales</taxon>
        <taxon>Oxalobacteraceae</taxon>
        <taxon>Telluria group</taxon>
        <taxon>Massilia</taxon>
    </lineage>
</organism>
<sequence length="118" mass="12334">MLLALAILLVFQCVGEGIAFLSGWPIPGPVIGMLLLFASLLAWPRLHELLEQTATQLLRHLSLLFVPAGVGIIVAAASGRGQWLAIAVALVCSTLLTLAVTALVMQALAGNPKEPDDA</sequence>
<dbReference type="InterPro" id="IPR005538">
    <property type="entry name" value="LrgA/CidA"/>
</dbReference>
<dbReference type="PANTHER" id="PTHR33931">
    <property type="entry name" value="HOLIN-LIKE PROTEIN CIDA-RELATED"/>
    <property type="match status" value="1"/>
</dbReference>
<evidence type="ECO:0000256" key="2">
    <source>
        <dbReference type="ARBA" id="ARBA00022475"/>
    </source>
</evidence>
<evidence type="ECO:0000313" key="8">
    <source>
        <dbReference type="Proteomes" id="UP001204621"/>
    </source>
</evidence>
<proteinExistence type="predicted"/>
<comment type="caution">
    <text evidence="7">The sequence shown here is derived from an EMBL/GenBank/DDBJ whole genome shotgun (WGS) entry which is preliminary data.</text>
</comment>
<evidence type="ECO:0000256" key="6">
    <source>
        <dbReference type="SAM" id="Phobius"/>
    </source>
</evidence>
<feature type="transmembrane region" description="Helical" evidence="6">
    <location>
        <begin position="58"/>
        <end position="77"/>
    </location>
</feature>
<evidence type="ECO:0000256" key="1">
    <source>
        <dbReference type="ARBA" id="ARBA00004651"/>
    </source>
</evidence>
<dbReference type="EMBL" id="JANUGU010000001">
    <property type="protein sequence ID" value="MCS0657527.1"/>
    <property type="molecule type" value="Genomic_DNA"/>
</dbReference>
<name>A0ABT2CU72_9BURK</name>
<dbReference type="Proteomes" id="UP001204621">
    <property type="component" value="Unassembled WGS sequence"/>
</dbReference>